<dbReference type="EMBL" id="QGGT01000001">
    <property type="protein sequence ID" value="PWK38982.1"/>
    <property type="molecule type" value="Genomic_DNA"/>
</dbReference>
<keyword evidence="3" id="KW-1185">Reference proteome</keyword>
<comment type="caution">
    <text evidence="2">The sequence shown here is derived from an EMBL/GenBank/DDBJ whole genome shotgun (WGS) entry which is preliminary data.</text>
</comment>
<dbReference type="Proteomes" id="UP000245754">
    <property type="component" value="Unassembled WGS sequence"/>
</dbReference>
<evidence type="ECO:0000313" key="3">
    <source>
        <dbReference type="Proteomes" id="UP000245754"/>
    </source>
</evidence>
<proteinExistence type="predicted"/>
<dbReference type="AlphaFoldDB" id="A0A316F424"/>
<feature type="region of interest" description="Disordered" evidence="1">
    <location>
        <begin position="1"/>
        <end position="22"/>
    </location>
</feature>
<dbReference type="RefSeq" id="WP_109582505.1">
    <property type="nucleotide sequence ID" value="NZ_QGGT01000001.1"/>
</dbReference>
<evidence type="ECO:0000313" key="2">
    <source>
        <dbReference type="EMBL" id="PWK38982.1"/>
    </source>
</evidence>
<name>A0A316F424_9BURK</name>
<gene>
    <name evidence="2" type="ORF">C7419_1012885</name>
</gene>
<protein>
    <submittedName>
        <fullName evidence="2">Uncharacterized protein</fullName>
    </submittedName>
</protein>
<reference evidence="2 3" key="1">
    <citation type="submission" date="2018-05" db="EMBL/GenBank/DDBJ databases">
        <title>Genomic Encyclopedia of Type Strains, Phase IV (KMG-V): Genome sequencing to study the core and pangenomes of soil and plant-associated prokaryotes.</title>
        <authorList>
            <person name="Whitman W."/>
        </authorList>
    </citation>
    <scope>NUCLEOTIDE SEQUENCE [LARGE SCALE GENOMIC DNA]</scope>
    <source>
        <strain evidence="2 3">SLV-132</strain>
    </source>
</reference>
<sequence>MIFYDNPRQPDDVSAFDVPKSPTVPTTLDEKYEEMMRRRACFRHMIAQYNASREEPEEQSCAMW</sequence>
<evidence type="ECO:0000256" key="1">
    <source>
        <dbReference type="SAM" id="MobiDB-lite"/>
    </source>
</evidence>
<accession>A0A316F424</accession>
<organism evidence="2 3">
    <name type="scientific">Cupriavidus plantarum</name>
    <dbReference type="NCBI Taxonomy" id="942865"/>
    <lineage>
        <taxon>Bacteria</taxon>
        <taxon>Pseudomonadati</taxon>
        <taxon>Pseudomonadota</taxon>
        <taxon>Betaproteobacteria</taxon>
        <taxon>Burkholderiales</taxon>
        <taxon>Burkholderiaceae</taxon>
        <taxon>Cupriavidus</taxon>
    </lineage>
</organism>